<dbReference type="InterPro" id="IPR001173">
    <property type="entry name" value="Glyco_trans_2-like"/>
</dbReference>
<sequence>MKSTITAIILTFNEELHIARCIESIKGIVDEICIVDSFSTDATCEIAQELGVKVYQNPWINYATQFNWALENCEVTSYWVWRIDADEYIEAIPFSLKDKLASLSNDVSGIYVKRKIIFMGKPLLHGGWYPVWHLKIWKFGKGFCENRWMDEHIKLTEGTTIKIDCVQVDENLNDLSWWINKHNSYATREMVDLLDTEYEIFSKSEVNPKFFGSGEQRKRFLKVLYLKFPLFVRPFFYFTYRYVFKLGFLDGKSGFVWHVLQGFWYRFLVDAKIYELKREFNKNEDAIVKHIKETYKTS</sequence>
<proteinExistence type="inferred from homology"/>
<accession>A0AB39WDB3</accession>
<protein>
    <submittedName>
        <fullName evidence="3">Glycosyltransferase family 2 protein</fullName>
        <ecNumber evidence="3">2.4.-.-</ecNumber>
    </submittedName>
</protein>
<dbReference type="GO" id="GO:0016757">
    <property type="term" value="F:glycosyltransferase activity"/>
    <property type="evidence" value="ECO:0007669"/>
    <property type="project" value="UniProtKB-KW"/>
</dbReference>
<evidence type="ECO:0000313" key="3">
    <source>
        <dbReference type="EMBL" id="XDU98624.1"/>
    </source>
</evidence>
<dbReference type="CDD" id="cd02511">
    <property type="entry name" value="Beta4Glucosyltransferase"/>
    <property type="match status" value="1"/>
</dbReference>
<comment type="similarity">
    <text evidence="1">Belongs to the glycosyltransferase 2 family. WaaE/KdtX subfamily.</text>
</comment>
<dbReference type="SUPFAM" id="SSF53448">
    <property type="entry name" value="Nucleotide-diphospho-sugar transferases"/>
    <property type="match status" value="1"/>
</dbReference>
<dbReference type="Gene3D" id="3.90.550.10">
    <property type="entry name" value="Spore Coat Polysaccharide Biosynthesis Protein SpsA, Chain A"/>
    <property type="match status" value="1"/>
</dbReference>
<keyword evidence="3" id="KW-0328">Glycosyltransferase</keyword>
<dbReference type="EMBL" id="CP165626">
    <property type="protein sequence ID" value="XDU98624.1"/>
    <property type="molecule type" value="Genomic_DNA"/>
</dbReference>
<dbReference type="Pfam" id="PF00535">
    <property type="entry name" value="Glycos_transf_2"/>
    <property type="match status" value="1"/>
</dbReference>
<name>A0AB39WDB3_9FLAO</name>
<dbReference type="PANTHER" id="PTHR43630">
    <property type="entry name" value="POLY-BETA-1,6-N-ACETYL-D-GLUCOSAMINE SYNTHASE"/>
    <property type="match status" value="1"/>
</dbReference>
<gene>
    <name evidence="3" type="ORF">AB3G39_15865</name>
</gene>
<keyword evidence="3" id="KW-0808">Transferase</keyword>
<organism evidence="3">
    <name type="scientific">Flavobacterium sp. WC2416</name>
    <dbReference type="NCBI Taxonomy" id="3234141"/>
    <lineage>
        <taxon>Bacteria</taxon>
        <taxon>Pseudomonadati</taxon>
        <taxon>Bacteroidota</taxon>
        <taxon>Flavobacteriia</taxon>
        <taxon>Flavobacteriales</taxon>
        <taxon>Flavobacteriaceae</taxon>
        <taxon>Flavobacterium</taxon>
    </lineage>
</organism>
<feature type="domain" description="Glycosyltransferase 2-like" evidence="2">
    <location>
        <begin position="7"/>
        <end position="90"/>
    </location>
</feature>
<dbReference type="EC" id="2.4.-.-" evidence="3"/>
<dbReference type="PANTHER" id="PTHR43630:SF2">
    <property type="entry name" value="GLYCOSYLTRANSFERASE"/>
    <property type="match status" value="1"/>
</dbReference>
<dbReference type="InterPro" id="IPR029044">
    <property type="entry name" value="Nucleotide-diphossugar_trans"/>
</dbReference>
<dbReference type="AlphaFoldDB" id="A0AB39WDB3"/>
<reference evidence="3" key="1">
    <citation type="submission" date="2024-07" db="EMBL/GenBank/DDBJ databases">
        <authorList>
            <person name="Biller S.J."/>
        </authorList>
    </citation>
    <scope>NUCLEOTIDE SEQUENCE</scope>
    <source>
        <strain evidence="3">WC2416</strain>
    </source>
</reference>
<evidence type="ECO:0000256" key="1">
    <source>
        <dbReference type="ARBA" id="ARBA00038494"/>
    </source>
</evidence>
<evidence type="ECO:0000259" key="2">
    <source>
        <dbReference type="Pfam" id="PF00535"/>
    </source>
</evidence>
<dbReference type="RefSeq" id="WP_369769595.1">
    <property type="nucleotide sequence ID" value="NZ_CP165626.1"/>
</dbReference>